<feature type="region of interest" description="Disordered" evidence="1">
    <location>
        <begin position="103"/>
        <end position="146"/>
    </location>
</feature>
<dbReference type="EMBL" id="CDMZ01003802">
    <property type="protein sequence ID" value="CEM47644.1"/>
    <property type="molecule type" value="Genomic_DNA"/>
</dbReference>
<reference evidence="2" key="1">
    <citation type="submission" date="2014-11" db="EMBL/GenBank/DDBJ databases">
        <authorList>
            <person name="Otto D Thomas"/>
            <person name="Naeem Raeece"/>
        </authorList>
    </citation>
    <scope>NUCLEOTIDE SEQUENCE</scope>
</reference>
<evidence type="ECO:0000256" key="1">
    <source>
        <dbReference type="SAM" id="MobiDB-lite"/>
    </source>
</evidence>
<gene>
    <name evidence="2" type="ORF">Cvel_8446</name>
</gene>
<dbReference type="AlphaFoldDB" id="A0A0G4HTC4"/>
<accession>A0A0G4HTC4</accession>
<sequence length="782" mass="84509">MKFVRDTLDAPEPAIRHASRSWLTQAASLHVHHILDPIFRELLHEDTVRSPPPKRCYLQPFDAARVLYMFEKLAALVRSEPLLLVQQMQNTYISDHVLEMNSKQTAQQKRESTLSTAGGGGGGTVTPHQAPPQSAGGGVDDPKEGASETMQLGAYLESATPPGRRLSRGVGGVVGQSRLSTGASFPIVPLAMAHDMPVVDYLDLVAVTALRFIQGEVSADRPDDLTEGGAYPSRSLKSTTSEAFHRVLSEGDTEAALAAQRSRTKSVEIEDGLTPYRKDGRMETETEDWAALNGPVRAAATEFLKTFLSQLGDSWRAKQISCFLAEPLLEVLAKVISDGTFGLQVQLLGFLRVVLVNSHHNTSGLLSKKSRRPTIFPRAPSPSPTAPNGSALLSRTMGAVSRASSNAIKRGERERGGTGGGVLSSKRALETAWRDDPLLRRCFEKNTEEGFKLKKLSEWLKMIGLLKAQQQLLTTADGEPENFEDTPVTAVERVQTEGAAVELKKDESSRVTVEELKELQQPEREQTNDEEKQKDEARSIAILFKHSREIGGSELSNNNSDPEQDLSPAPFPSPTAPNISGLLSRTSTGDLDSAPLGHFVNFIVFAIKHAYRANPVIVLRLMTGLDGVVARLLMKYTASSASHADAEPVPTFSALTLLSLGIVGGNTKASEKERADRETVELARPFLEEIPNIILVQQTQNTYKSDHILEMNSKQTAQPLSTAGGGGGGTVTPHQAPPQSAGGEIEDPKEGTSETIQLGVYLESTTPPGRRLSRGVGGVAVL</sequence>
<evidence type="ECO:0000313" key="2">
    <source>
        <dbReference type="EMBL" id="CEM47644.1"/>
    </source>
</evidence>
<organism evidence="2">
    <name type="scientific">Chromera velia CCMP2878</name>
    <dbReference type="NCBI Taxonomy" id="1169474"/>
    <lineage>
        <taxon>Eukaryota</taxon>
        <taxon>Sar</taxon>
        <taxon>Alveolata</taxon>
        <taxon>Colpodellida</taxon>
        <taxon>Chromeraceae</taxon>
        <taxon>Chromera</taxon>
    </lineage>
</organism>
<feature type="compositionally biased region" description="Basic and acidic residues" evidence="1">
    <location>
        <begin position="502"/>
        <end position="535"/>
    </location>
</feature>
<feature type="region of interest" description="Disordered" evidence="1">
    <location>
        <begin position="551"/>
        <end position="584"/>
    </location>
</feature>
<dbReference type="VEuPathDB" id="CryptoDB:Cvel_8446"/>
<feature type="region of interest" description="Disordered" evidence="1">
    <location>
        <begin position="497"/>
        <end position="535"/>
    </location>
</feature>
<feature type="region of interest" description="Disordered" evidence="1">
    <location>
        <begin position="717"/>
        <end position="782"/>
    </location>
</feature>
<feature type="region of interest" description="Disordered" evidence="1">
    <location>
        <begin position="365"/>
        <end position="389"/>
    </location>
</feature>
<protein>
    <submittedName>
        <fullName evidence="2">Uncharacterized protein</fullName>
    </submittedName>
</protein>
<proteinExistence type="predicted"/>
<name>A0A0G4HTC4_9ALVE</name>